<dbReference type="EMBL" id="JAPFFJ010000013">
    <property type="protein sequence ID" value="KAJ6413647.1"/>
    <property type="molecule type" value="Genomic_DNA"/>
</dbReference>
<dbReference type="AlphaFoldDB" id="A0AAD6K073"/>
<organism evidence="1 2">
    <name type="scientific">Salix udensis</name>
    <dbReference type="NCBI Taxonomy" id="889485"/>
    <lineage>
        <taxon>Eukaryota</taxon>
        <taxon>Viridiplantae</taxon>
        <taxon>Streptophyta</taxon>
        <taxon>Embryophyta</taxon>
        <taxon>Tracheophyta</taxon>
        <taxon>Spermatophyta</taxon>
        <taxon>Magnoliopsida</taxon>
        <taxon>eudicotyledons</taxon>
        <taxon>Gunneridae</taxon>
        <taxon>Pentapetalae</taxon>
        <taxon>rosids</taxon>
        <taxon>fabids</taxon>
        <taxon>Malpighiales</taxon>
        <taxon>Salicaceae</taxon>
        <taxon>Saliceae</taxon>
        <taxon>Salix</taxon>
    </lineage>
</organism>
<comment type="caution">
    <text evidence="1">The sequence shown here is derived from an EMBL/GenBank/DDBJ whole genome shotgun (WGS) entry which is preliminary data.</text>
</comment>
<sequence>MSPCEKSTSRGVVCDVNSRTVEHWETESYQWQMPAFAVGGGRGDVVSIDRSSQEVPERVTTGRLNRFLSLGGCSALRRRVLASVVVNSSLHRALGISDGSTGVVGLLGPV</sequence>
<gene>
    <name evidence="1" type="ORF">OIU84_006449</name>
</gene>
<proteinExistence type="predicted"/>
<protein>
    <submittedName>
        <fullName evidence="1">Uncharacterized protein</fullName>
    </submittedName>
</protein>
<keyword evidence="2" id="KW-1185">Reference proteome</keyword>
<evidence type="ECO:0000313" key="1">
    <source>
        <dbReference type="EMBL" id="KAJ6413647.1"/>
    </source>
</evidence>
<dbReference type="Proteomes" id="UP001162972">
    <property type="component" value="Chromosome 5"/>
</dbReference>
<accession>A0AAD6K073</accession>
<reference evidence="1 2" key="1">
    <citation type="journal article" date="2023" name="Int. J. Mol. Sci.">
        <title>De Novo Assembly and Annotation of 11 Diverse Shrub Willow (Salix) Genomes Reveals Novel Gene Organization in Sex-Linked Regions.</title>
        <authorList>
            <person name="Hyden B."/>
            <person name="Feng K."/>
            <person name="Yates T.B."/>
            <person name="Jawdy S."/>
            <person name="Cereghino C."/>
            <person name="Smart L.B."/>
            <person name="Muchero W."/>
        </authorList>
    </citation>
    <scope>NUCLEOTIDE SEQUENCE [LARGE SCALE GENOMIC DNA]</scope>
    <source>
        <tissue evidence="1">Shoot tip</tissue>
    </source>
</reference>
<name>A0AAD6K073_9ROSI</name>
<evidence type="ECO:0000313" key="2">
    <source>
        <dbReference type="Proteomes" id="UP001162972"/>
    </source>
</evidence>